<sequence length="570" mass="62251">MNLSELINEQFYEFALIIFIATVAGAIGRVLRQPLIVSFIAVGIVVGPSVLNILNSGHQVDLLAEMGISILLFVVGLKLDVKLIRSTGRVALMTGLGQVIFTSVFGFGIAMALGFDWLESLYVAVALTFSSTIIIVKLLSDKKEIDMLHGQIALGFLIVQDIVVVVVMIVLSALGADSDHSVGMDLLYVFGKGVTMFAVVAVLMKYVIPRLTKQLADSQELLVLFSIGWAILLAALGDYLGFSKEVGAFLAGISLASTQYREVISGRLTSVRDFLLLFFFLDLGSRLNLGLMGEQVLSSIVFSIFVLIGNPIIVLIIMGMMGYHKRTSFKAGLTVAQISEFSLILINMGMSVGHIDEETLGLVTLVGLITITLSTYMIMFSDQLYDMLAPMLGVFEKRKPSQPEELLTDEGKTDVLIFGLGRYGQRIATALEARGLTYIGVDINPVIVNDWRNQGLKAVYCDAEDPDLAEVLPVKKVSNVISTISEVNVNIGLMRLLWHHDFQGQVAVTATSDRAVVALREAGAAFILEPYKDSAQHVAEMFSAYAHKREAEVVQSDKDSDGREQQHDQR</sequence>
<dbReference type="InterPro" id="IPR038770">
    <property type="entry name" value="Na+/solute_symporter_sf"/>
</dbReference>
<comment type="similarity">
    <text evidence="2">Belongs to the monovalent cation:proton antiporter 2 (CPA2) transporter (TC 2.A.37) family.</text>
</comment>
<evidence type="ECO:0000313" key="10">
    <source>
        <dbReference type="EMBL" id="SIT89898.1"/>
    </source>
</evidence>
<evidence type="ECO:0000313" key="11">
    <source>
        <dbReference type="Proteomes" id="UP000187181"/>
    </source>
</evidence>
<dbReference type="Pfam" id="PF02254">
    <property type="entry name" value="TrkA_N"/>
    <property type="match status" value="1"/>
</dbReference>
<dbReference type="Proteomes" id="UP000187181">
    <property type="component" value="Unassembled WGS sequence"/>
</dbReference>
<evidence type="ECO:0000256" key="5">
    <source>
        <dbReference type="ARBA" id="ARBA00022989"/>
    </source>
</evidence>
<feature type="transmembrane region" description="Helical" evidence="7">
    <location>
        <begin position="186"/>
        <end position="208"/>
    </location>
</feature>
<dbReference type="InterPro" id="IPR003148">
    <property type="entry name" value="RCK_N"/>
</dbReference>
<dbReference type="GO" id="GO:0016020">
    <property type="term" value="C:membrane"/>
    <property type="evidence" value="ECO:0007669"/>
    <property type="project" value="UniProtKB-SubCell"/>
</dbReference>
<evidence type="ECO:0000259" key="8">
    <source>
        <dbReference type="Pfam" id="PF00999"/>
    </source>
</evidence>
<evidence type="ECO:0000256" key="6">
    <source>
        <dbReference type="ARBA" id="ARBA00023136"/>
    </source>
</evidence>
<evidence type="ECO:0000259" key="9">
    <source>
        <dbReference type="Pfam" id="PF02254"/>
    </source>
</evidence>
<feature type="transmembrane region" description="Helical" evidence="7">
    <location>
        <begin position="299"/>
        <end position="319"/>
    </location>
</feature>
<gene>
    <name evidence="10" type="ORF">SAMN05444128_2156</name>
</gene>
<dbReference type="GO" id="GO:0006813">
    <property type="term" value="P:potassium ion transport"/>
    <property type="evidence" value="ECO:0007669"/>
    <property type="project" value="InterPro"/>
</dbReference>
<evidence type="ECO:0000256" key="7">
    <source>
        <dbReference type="SAM" id="Phobius"/>
    </source>
</evidence>
<dbReference type="Gene3D" id="1.20.1530.20">
    <property type="match status" value="1"/>
</dbReference>
<dbReference type="SUPFAM" id="SSF51735">
    <property type="entry name" value="NAD(P)-binding Rossmann-fold domains"/>
    <property type="match status" value="1"/>
</dbReference>
<keyword evidence="5 7" id="KW-1133">Transmembrane helix</keyword>
<feature type="transmembrane region" description="Helical" evidence="7">
    <location>
        <begin position="220"/>
        <end position="240"/>
    </location>
</feature>
<protein>
    <submittedName>
        <fullName evidence="10">Transporter, CPA2 family</fullName>
    </submittedName>
</protein>
<feature type="transmembrane region" description="Helical" evidence="7">
    <location>
        <begin position="91"/>
        <end position="115"/>
    </location>
</feature>
<feature type="transmembrane region" description="Helical" evidence="7">
    <location>
        <begin position="12"/>
        <end position="28"/>
    </location>
</feature>
<feature type="domain" description="Cation/H+ exchanger transmembrane" evidence="8">
    <location>
        <begin position="18"/>
        <end position="375"/>
    </location>
</feature>
<evidence type="ECO:0000256" key="2">
    <source>
        <dbReference type="ARBA" id="ARBA00005551"/>
    </source>
</evidence>
<dbReference type="GO" id="GO:1902600">
    <property type="term" value="P:proton transmembrane transport"/>
    <property type="evidence" value="ECO:0007669"/>
    <property type="project" value="InterPro"/>
</dbReference>
<accession>A0A1R3XES1</accession>
<evidence type="ECO:0000256" key="4">
    <source>
        <dbReference type="ARBA" id="ARBA00022692"/>
    </source>
</evidence>
<evidence type="ECO:0000256" key="3">
    <source>
        <dbReference type="ARBA" id="ARBA00022448"/>
    </source>
</evidence>
<feature type="transmembrane region" description="Helical" evidence="7">
    <location>
        <begin position="35"/>
        <end position="54"/>
    </location>
</feature>
<dbReference type="Pfam" id="PF00999">
    <property type="entry name" value="Na_H_Exchanger"/>
    <property type="match status" value="1"/>
</dbReference>
<feature type="transmembrane region" description="Helical" evidence="7">
    <location>
        <begin position="359"/>
        <end position="379"/>
    </location>
</feature>
<dbReference type="RefSeq" id="WP_076668750.1">
    <property type="nucleotide sequence ID" value="NZ_FTPP01000002.1"/>
</dbReference>
<keyword evidence="6 7" id="KW-0472">Membrane</keyword>
<comment type="subcellular location">
    <subcellularLocation>
        <location evidence="1">Membrane</location>
        <topology evidence="1">Multi-pass membrane protein</topology>
    </subcellularLocation>
</comment>
<keyword evidence="4 7" id="KW-0812">Transmembrane</keyword>
<organism evidence="10 11">
    <name type="scientific">Pontibacter indicus</name>
    <dbReference type="NCBI Taxonomy" id="1317125"/>
    <lineage>
        <taxon>Bacteria</taxon>
        <taxon>Pseudomonadati</taxon>
        <taxon>Bacteroidota</taxon>
        <taxon>Cytophagia</taxon>
        <taxon>Cytophagales</taxon>
        <taxon>Hymenobacteraceae</taxon>
        <taxon>Pontibacter</taxon>
    </lineage>
</organism>
<dbReference type="GO" id="GO:0015297">
    <property type="term" value="F:antiporter activity"/>
    <property type="evidence" value="ECO:0007669"/>
    <property type="project" value="InterPro"/>
</dbReference>
<dbReference type="STRING" id="1317125.SAMN05444128_2156"/>
<feature type="transmembrane region" description="Helical" evidence="7">
    <location>
        <begin position="121"/>
        <end position="140"/>
    </location>
</feature>
<reference evidence="11" key="1">
    <citation type="submission" date="2017-01" db="EMBL/GenBank/DDBJ databases">
        <authorList>
            <person name="Varghese N."/>
            <person name="Submissions S."/>
        </authorList>
    </citation>
    <scope>NUCLEOTIDE SEQUENCE [LARGE SCALE GENOMIC DNA]</scope>
    <source>
        <strain evidence="11">LP100</strain>
    </source>
</reference>
<dbReference type="EMBL" id="FTPP01000002">
    <property type="protein sequence ID" value="SIT89898.1"/>
    <property type="molecule type" value="Genomic_DNA"/>
</dbReference>
<feature type="domain" description="RCK N-terminal" evidence="9">
    <location>
        <begin position="415"/>
        <end position="528"/>
    </location>
</feature>
<evidence type="ECO:0000256" key="1">
    <source>
        <dbReference type="ARBA" id="ARBA00004141"/>
    </source>
</evidence>
<keyword evidence="3" id="KW-0813">Transport</keyword>
<proteinExistence type="inferred from homology"/>
<dbReference type="Gene3D" id="3.40.50.720">
    <property type="entry name" value="NAD(P)-binding Rossmann-like Domain"/>
    <property type="match status" value="1"/>
</dbReference>
<keyword evidence="11" id="KW-1185">Reference proteome</keyword>
<dbReference type="PANTHER" id="PTHR42751">
    <property type="entry name" value="SODIUM/HYDROGEN EXCHANGER FAMILY/TRKA DOMAIN PROTEIN"/>
    <property type="match status" value="1"/>
</dbReference>
<dbReference type="InterPro" id="IPR006153">
    <property type="entry name" value="Cation/H_exchanger_TM"/>
</dbReference>
<dbReference type="AlphaFoldDB" id="A0A1R3XES1"/>
<name>A0A1R3XES1_9BACT</name>
<dbReference type="PANTHER" id="PTHR42751:SF3">
    <property type="entry name" value="SODIUM_GLUTAMATE SYMPORTER"/>
    <property type="match status" value="1"/>
</dbReference>
<dbReference type="InterPro" id="IPR036291">
    <property type="entry name" value="NAD(P)-bd_dom_sf"/>
</dbReference>
<feature type="transmembrane region" description="Helical" evidence="7">
    <location>
        <begin position="152"/>
        <end position="174"/>
    </location>
</feature>
<feature type="transmembrane region" description="Helical" evidence="7">
    <location>
        <begin position="60"/>
        <end position="79"/>
    </location>
</feature>